<protein>
    <submittedName>
        <fullName evidence="3">Uncharacterized protein</fullName>
    </submittedName>
</protein>
<dbReference type="Proteomes" id="UP000046395">
    <property type="component" value="Unassembled WGS sequence"/>
</dbReference>
<sequence length="178" mass="19332">MMQPNVQAKGGSLIAKQGYQGGVETPSASSASQQHGGHLQYTLGLRNGCPALKRPQTGRTFKADLRGFRKQSNGQAEHTQRRLETDQGWENAAILLKRKAVRIKRPILQGRNGGSFPTSAIRQTSEGAIVCKTKRNRKNVQPENVGKGDTQSVGCQLGQPTGCNEATPWRTVERLGVN</sequence>
<feature type="region of interest" description="Disordered" evidence="1">
    <location>
        <begin position="53"/>
        <end position="83"/>
    </location>
</feature>
<dbReference type="AlphaFoldDB" id="A0A5S6QQ01"/>
<keyword evidence="2" id="KW-1185">Reference proteome</keyword>
<name>A0A5S6QQ01_TRIMR</name>
<dbReference type="WBParaSite" id="TMUE_2000009315.1">
    <property type="protein sequence ID" value="TMUE_2000009315.1"/>
    <property type="gene ID" value="WBGene00300569"/>
</dbReference>
<evidence type="ECO:0000313" key="3">
    <source>
        <dbReference type="WBParaSite" id="TMUE_2000009315.1"/>
    </source>
</evidence>
<evidence type="ECO:0000256" key="1">
    <source>
        <dbReference type="SAM" id="MobiDB-lite"/>
    </source>
</evidence>
<evidence type="ECO:0000313" key="2">
    <source>
        <dbReference type="Proteomes" id="UP000046395"/>
    </source>
</evidence>
<organism evidence="2 3">
    <name type="scientific">Trichuris muris</name>
    <name type="common">Mouse whipworm</name>
    <dbReference type="NCBI Taxonomy" id="70415"/>
    <lineage>
        <taxon>Eukaryota</taxon>
        <taxon>Metazoa</taxon>
        <taxon>Ecdysozoa</taxon>
        <taxon>Nematoda</taxon>
        <taxon>Enoplea</taxon>
        <taxon>Dorylaimia</taxon>
        <taxon>Trichinellida</taxon>
        <taxon>Trichuridae</taxon>
        <taxon>Trichuris</taxon>
    </lineage>
</organism>
<accession>A0A5S6QQ01</accession>
<proteinExistence type="predicted"/>
<reference evidence="3" key="1">
    <citation type="submission" date="2019-12" db="UniProtKB">
        <authorList>
            <consortium name="WormBaseParasite"/>
        </authorList>
    </citation>
    <scope>IDENTIFICATION</scope>
</reference>